<feature type="region of interest" description="Disordered" evidence="1">
    <location>
        <begin position="300"/>
        <end position="391"/>
    </location>
</feature>
<sequence length="391" mass="44869">MTEQLFQRSHRFRQLLADDFPQFVTLTVGGRQKGLPPPHNVAIKLKEYTLALIKAWNAKFANKYRPVAIAYDHLEYNGILQDNQPSLDSIHSQSQDRANRQTRMQPVFKRRLEQISCDSEEYLSIIYENLQQMEGCFEILIPKFDDRSEIDFDALMKGDIDFSKAMTDDQNTYKEELRSHGLGSSRYKLEIVISKNPVADEVHESKENKVVYEQLREGYKVARDKHMKQLTEWVNSLGRMELPASNDVRNALLKKLLDVKADVAETTRKAELLGIQVPSIEEQKSDDDDDDDEYLNELFEEVDVPSSSSTSKRQRKPKLPPARRIFPLAFEPGMEDDATYNRTRTLPEVKTLETKQQGESRPSKDKGKGKATVASDTKEELLKKAPIVEAS</sequence>
<dbReference type="OrthoDB" id="5594015at2759"/>
<reference evidence="2 3" key="1">
    <citation type="submission" date="2020-12" db="EMBL/GenBank/DDBJ databases">
        <title>Metabolic potential, ecology and presence of endohyphal bacteria is reflected in genomic diversity of Mucoromycotina.</title>
        <authorList>
            <person name="Muszewska A."/>
            <person name="Okrasinska A."/>
            <person name="Steczkiewicz K."/>
            <person name="Drgas O."/>
            <person name="Orlowska M."/>
            <person name="Perlinska-Lenart U."/>
            <person name="Aleksandrzak-Piekarczyk T."/>
            <person name="Szatraj K."/>
            <person name="Zielenkiewicz U."/>
            <person name="Pilsyk S."/>
            <person name="Malc E."/>
            <person name="Mieczkowski P."/>
            <person name="Kruszewska J.S."/>
            <person name="Biernat P."/>
            <person name="Pawlowska J."/>
        </authorList>
    </citation>
    <scope>NUCLEOTIDE SEQUENCE [LARGE SCALE GENOMIC DNA]</scope>
    <source>
        <strain evidence="2 3">CBS 142.35</strain>
    </source>
</reference>
<name>A0A8H7S1S7_9FUNG</name>
<evidence type="ECO:0000313" key="3">
    <source>
        <dbReference type="Proteomes" id="UP000646827"/>
    </source>
</evidence>
<accession>A0A8H7S1S7</accession>
<dbReference type="GO" id="GO:0009411">
    <property type="term" value="P:response to UV"/>
    <property type="evidence" value="ECO:0007669"/>
    <property type="project" value="InterPro"/>
</dbReference>
<comment type="caution">
    <text evidence="2">The sequence shown here is derived from an EMBL/GenBank/DDBJ whole genome shotgun (WGS) entry which is preliminary data.</text>
</comment>
<dbReference type="GO" id="GO:0006283">
    <property type="term" value="P:transcription-coupled nucleotide-excision repair"/>
    <property type="evidence" value="ECO:0007669"/>
    <property type="project" value="TreeGrafter"/>
</dbReference>
<dbReference type="GO" id="GO:0005694">
    <property type="term" value="C:chromosome"/>
    <property type="evidence" value="ECO:0007669"/>
    <property type="project" value="TreeGrafter"/>
</dbReference>
<proteinExistence type="predicted"/>
<dbReference type="InterPro" id="IPR049408">
    <property type="entry name" value="UVSSA_N_a-solenoid_rpt"/>
</dbReference>
<feature type="compositionally biased region" description="Basic and acidic residues" evidence="1">
    <location>
        <begin position="345"/>
        <end position="368"/>
    </location>
</feature>
<evidence type="ECO:0000256" key="1">
    <source>
        <dbReference type="SAM" id="MobiDB-lite"/>
    </source>
</evidence>
<dbReference type="EMBL" id="JAEPRB010000134">
    <property type="protein sequence ID" value="KAG2220635.1"/>
    <property type="molecule type" value="Genomic_DNA"/>
</dbReference>
<gene>
    <name evidence="2" type="ORF">INT45_014065</name>
</gene>
<dbReference type="AlphaFoldDB" id="A0A8H7S1S7"/>
<dbReference type="PANTHER" id="PTHR28670:SF1">
    <property type="entry name" value="UV-STIMULATED SCAFFOLD PROTEIN A"/>
    <property type="match status" value="1"/>
</dbReference>
<dbReference type="GO" id="GO:0000993">
    <property type="term" value="F:RNA polymerase II complex binding"/>
    <property type="evidence" value="ECO:0007669"/>
    <property type="project" value="TreeGrafter"/>
</dbReference>
<dbReference type="Proteomes" id="UP000646827">
    <property type="component" value="Unassembled WGS sequence"/>
</dbReference>
<dbReference type="InterPro" id="IPR018610">
    <property type="entry name" value="UVSSA"/>
</dbReference>
<dbReference type="PANTHER" id="PTHR28670">
    <property type="entry name" value="UV-STIMULATED SCAFFOLD PROTEIN A"/>
    <property type="match status" value="1"/>
</dbReference>
<keyword evidence="3" id="KW-1185">Reference proteome</keyword>
<dbReference type="Pfam" id="PF20867">
    <property type="entry name" value="UVSSA_N"/>
    <property type="match status" value="1"/>
</dbReference>
<protein>
    <submittedName>
        <fullName evidence="2">Uncharacterized protein</fullName>
    </submittedName>
</protein>
<evidence type="ECO:0000313" key="2">
    <source>
        <dbReference type="EMBL" id="KAG2220635.1"/>
    </source>
</evidence>
<organism evidence="2 3">
    <name type="scientific">Circinella minor</name>
    <dbReference type="NCBI Taxonomy" id="1195481"/>
    <lineage>
        <taxon>Eukaryota</taxon>
        <taxon>Fungi</taxon>
        <taxon>Fungi incertae sedis</taxon>
        <taxon>Mucoromycota</taxon>
        <taxon>Mucoromycotina</taxon>
        <taxon>Mucoromycetes</taxon>
        <taxon>Mucorales</taxon>
        <taxon>Lichtheimiaceae</taxon>
        <taxon>Circinella</taxon>
    </lineage>
</organism>